<evidence type="ECO:0000313" key="4">
    <source>
        <dbReference type="Proteomes" id="UP001445076"/>
    </source>
</evidence>
<proteinExistence type="predicted"/>
<feature type="non-terminal residue" evidence="3">
    <location>
        <position position="1"/>
    </location>
</feature>
<keyword evidence="2" id="KW-0732">Signal</keyword>
<accession>A0AAW0WFR9</accession>
<evidence type="ECO:0000256" key="2">
    <source>
        <dbReference type="SAM" id="SignalP"/>
    </source>
</evidence>
<organism evidence="3 4">
    <name type="scientific">Cherax quadricarinatus</name>
    <name type="common">Australian red claw crayfish</name>
    <dbReference type="NCBI Taxonomy" id="27406"/>
    <lineage>
        <taxon>Eukaryota</taxon>
        <taxon>Metazoa</taxon>
        <taxon>Ecdysozoa</taxon>
        <taxon>Arthropoda</taxon>
        <taxon>Crustacea</taxon>
        <taxon>Multicrustacea</taxon>
        <taxon>Malacostraca</taxon>
        <taxon>Eumalacostraca</taxon>
        <taxon>Eucarida</taxon>
        <taxon>Decapoda</taxon>
        <taxon>Pleocyemata</taxon>
        <taxon>Astacidea</taxon>
        <taxon>Parastacoidea</taxon>
        <taxon>Parastacidae</taxon>
        <taxon>Cherax</taxon>
    </lineage>
</organism>
<evidence type="ECO:0000313" key="3">
    <source>
        <dbReference type="EMBL" id="KAK8725841.1"/>
    </source>
</evidence>
<feature type="chain" id="PRO_5043956981" evidence="2">
    <location>
        <begin position="19"/>
        <end position="135"/>
    </location>
</feature>
<dbReference type="EMBL" id="JARKIK010000081">
    <property type="protein sequence ID" value="KAK8725841.1"/>
    <property type="molecule type" value="Genomic_DNA"/>
</dbReference>
<feature type="signal peptide" evidence="2">
    <location>
        <begin position="1"/>
        <end position="18"/>
    </location>
</feature>
<evidence type="ECO:0000256" key="1">
    <source>
        <dbReference type="SAM" id="MobiDB-lite"/>
    </source>
</evidence>
<name>A0AAW0WFR9_CHEQU</name>
<feature type="region of interest" description="Disordered" evidence="1">
    <location>
        <begin position="100"/>
        <end position="135"/>
    </location>
</feature>
<gene>
    <name evidence="3" type="ORF">OTU49_010507</name>
</gene>
<reference evidence="3 4" key="1">
    <citation type="journal article" date="2024" name="BMC Genomics">
        <title>Genome assembly of redclaw crayfish (Cherax quadricarinatus) provides insights into its immune adaptation and hypoxia tolerance.</title>
        <authorList>
            <person name="Liu Z."/>
            <person name="Zheng J."/>
            <person name="Li H."/>
            <person name="Fang K."/>
            <person name="Wang S."/>
            <person name="He J."/>
            <person name="Zhou D."/>
            <person name="Weng S."/>
            <person name="Chi M."/>
            <person name="Gu Z."/>
            <person name="He J."/>
            <person name="Li F."/>
            <person name="Wang M."/>
        </authorList>
    </citation>
    <scope>NUCLEOTIDE SEQUENCE [LARGE SCALE GENOMIC DNA]</scope>
    <source>
        <strain evidence="3">ZL_2023a</strain>
    </source>
</reference>
<dbReference type="Proteomes" id="UP001445076">
    <property type="component" value="Unassembled WGS sequence"/>
</dbReference>
<protein>
    <submittedName>
        <fullName evidence="3">Uncharacterized protein</fullName>
    </submittedName>
</protein>
<dbReference type="AlphaFoldDB" id="A0AAW0WFR9"/>
<feature type="compositionally biased region" description="Low complexity" evidence="1">
    <location>
        <begin position="60"/>
        <end position="87"/>
    </location>
</feature>
<feature type="compositionally biased region" description="Basic and acidic residues" evidence="1">
    <location>
        <begin position="23"/>
        <end position="34"/>
    </location>
</feature>
<keyword evidence="4" id="KW-1185">Reference proteome</keyword>
<feature type="region of interest" description="Disordered" evidence="1">
    <location>
        <begin position="20"/>
        <end position="87"/>
    </location>
</feature>
<comment type="caution">
    <text evidence="3">The sequence shown here is derived from an EMBL/GenBank/DDBJ whole genome shotgun (WGS) entry which is preliminary data.</text>
</comment>
<sequence>GSRMVFLVLLLVAAVVGANPNGVDDKGELRESRRLGSKPLPGPANDGIPGLFYSNIDVVTSTTSDPSQSPDTTTTTTSTTTTPTTTTTERSLYIFSSIFGSNDDAQPSARETGVEAPARPVPPPHSHPFKLRGFR</sequence>